<dbReference type="InterPro" id="IPR038765">
    <property type="entry name" value="Papain-like_cys_pep_sf"/>
</dbReference>
<dbReference type="InterPro" id="IPR028889">
    <property type="entry name" value="USP"/>
</dbReference>
<feature type="compositionally biased region" description="Polar residues" evidence="8">
    <location>
        <begin position="398"/>
        <end position="411"/>
    </location>
</feature>
<dbReference type="Gene3D" id="3.90.70.10">
    <property type="entry name" value="Cysteine proteinases"/>
    <property type="match status" value="2"/>
</dbReference>
<comment type="catalytic activity">
    <reaction evidence="1">
        <text>Thiol-dependent hydrolysis of ester, thioester, amide, peptide and isopeptide bonds formed by the C-terminal Gly of ubiquitin (a 76-residue protein attached to proteins as an intracellular targeting signal).</text>
        <dbReference type="EC" id="3.4.19.12"/>
    </reaction>
</comment>
<evidence type="ECO:0000313" key="10">
    <source>
        <dbReference type="EMBL" id="KAG0686727.1"/>
    </source>
</evidence>
<dbReference type="GO" id="GO:0005829">
    <property type="term" value="C:cytosol"/>
    <property type="evidence" value="ECO:0007669"/>
    <property type="project" value="TreeGrafter"/>
</dbReference>
<evidence type="ECO:0000256" key="3">
    <source>
        <dbReference type="ARBA" id="ARBA00012759"/>
    </source>
</evidence>
<keyword evidence="5" id="KW-0833">Ubl conjugation pathway</keyword>
<keyword evidence="4" id="KW-0645">Protease</keyword>
<dbReference type="GO" id="GO:0016579">
    <property type="term" value="P:protein deubiquitination"/>
    <property type="evidence" value="ECO:0007669"/>
    <property type="project" value="TreeGrafter"/>
</dbReference>
<dbReference type="AlphaFoldDB" id="A0A9P6WGX0"/>
<dbReference type="InterPro" id="IPR050164">
    <property type="entry name" value="Peptidase_C19"/>
</dbReference>
<keyword evidence="7" id="KW-0788">Thiol protease</keyword>
<dbReference type="EMBL" id="PUHW01000395">
    <property type="protein sequence ID" value="KAG0686727.1"/>
    <property type="molecule type" value="Genomic_DNA"/>
</dbReference>
<reference evidence="10" key="1">
    <citation type="submission" date="2020-11" db="EMBL/GenBank/DDBJ databases">
        <title>Kefir isolates.</title>
        <authorList>
            <person name="Marcisauskas S."/>
            <person name="Kim Y."/>
            <person name="Blasche S."/>
        </authorList>
    </citation>
    <scope>NUCLEOTIDE SEQUENCE</scope>
    <source>
        <strain evidence="10">Olga-1</strain>
    </source>
</reference>
<evidence type="ECO:0000259" key="9">
    <source>
        <dbReference type="PROSITE" id="PS50235"/>
    </source>
</evidence>
<feature type="domain" description="USP" evidence="9">
    <location>
        <begin position="109"/>
        <end position="756"/>
    </location>
</feature>
<dbReference type="Proteomes" id="UP000697127">
    <property type="component" value="Unassembled WGS sequence"/>
</dbReference>
<evidence type="ECO:0000256" key="7">
    <source>
        <dbReference type="ARBA" id="ARBA00022807"/>
    </source>
</evidence>
<dbReference type="GO" id="GO:0006508">
    <property type="term" value="P:proteolysis"/>
    <property type="evidence" value="ECO:0007669"/>
    <property type="project" value="UniProtKB-KW"/>
</dbReference>
<evidence type="ECO:0000313" key="11">
    <source>
        <dbReference type="Proteomes" id="UP000697127"/>
    </source>
</evidence>
<evidence type="ECO:0000256" key="6">
    <source>
        <dbReference type="ARBA" id="ARBA00022801"/>
    </source>
</evidence>
<comment type="similarity">
    <text evidence="2">Belongs to the peptidase C19 family.</text>
</comment>
<feature type="region of interest" description="Disordered" evidence="8">
    <location>
        <begin position="798"/>
        <end position="828"/>
    </location>
</feature>
<name>A0A9P6WGX0_9ASCO</name>
<dbReference type="PANTHER" id="PTHR24006">
    <property type="entry name" value="UBIQUITIN CARBOXYL-TERMINAL HYDROLASE"/>
    <property type="match status" value="1"/>
</dbReference>
<feature type="compositionally biased region" description="Low complexity" evidence="8">
    <location>
        <begin position="377"/>
        <end position="397"/>
    </location>
</feature>
<dbReference type="PANTHER" id="PTHR24006:SF722">
    <property type="entry name" value="UBIQUITIN CARBOXYL-TERMINAL HYDROLASE 48"/>
    <property type="match status" value="1"/>
</dbReference>
<dbReference type="GO" id="GO:0004843">
    <property type="term" value="F:cysteine-type deubiquitinase activity"/>
    <property type="evidence" value="ECO:0007669"/>
    <property type="project" value="UniProtKB-EC"/>
</dbReference>
<keyword evidence="6" id="KW-0378">Hydrolase</keyword>
<dbReference type="SUPFAM" id="SSF54001">
    <property type="entry name" value="Cysteine proteinases"/>
    <property type="match status" value="1"/>
</dbReference>
<feature type="compositionally biased region" description="Low complexity" evidence="8">
    <location>
        <begin position="799"/>
        <end position="817"/>
    </location>
</feature>
<dbReference type="EC" id="3.4.19.12" evidence="3"/>
<organism evidence="10 11">
    <name type="scientific">Pichia californica</name>
    <dbReference type="NCBI Taxonomy" id="460514"/>
    <lineage>
        <taxon>Eukaryota</taxon>
        <taxon>Fungi</taxon>
        <taxon>Dikarya</taxon>
        <taxon>Ascomycota</taxon>
        <taxon>Saccharomycotina</taxon>
        <taxon>Pichiomycetes</taxon>
        <taxon>Pichiales</taxon>
        <taxon>Pichiaceae</taxon>
        <taxon>Pichia</taxon>
    </lineage>
</organism>
<evidence type="ECO:0000256" key="5">
    <source>
        <dbReference type="ARBA" id="ARBA00022786"/>
    </source>
</evidence>
<feature type="compositionally biased region" description="Polar residues" evidence="8">
    <location>
        <begin position="998"/>
        <end position="1015"/>
    </location>
</feature>
<keyword evidence="11" id="KW-1185">Reference proteome</keyword>
<feature type="region of interest" description="Disordered" evidence="8">
    <location>
        <begin position="997"/>
        <end position="1047"/>
    </location>
</feature>
<feature type="region of interest" description="Disordered" evidence="8">
    <location>
        <begin position="377"/>
        <end position="411"/>
    </location>
</feature>
<evidence type="ECO:0000256" key="2">
    <source>
        <dbReference type="ARBA" id="ARBA00009085"/>
    </source>
</evidence>
<evidence type="ECO:0000256" key="1">
    <source>
        <dbReference type="ARBA" id="ARBA00000707"/>
    </source>
</evidence>
<gene>
    <name evidence="10" type="ORF">C6P40_003471</name>
</gene>
<dbReference type="PROSITE" id="PS50235">
    <property type="entry name" value="USP_3"/>
    <property type="match status" value="1"/>
</dbReference>
<dbReference type="GO" id="GO:0005634">
    <property type="term" value="C:nucleus"/>
    <property type="evidence" value="ECO:0007669"/>
    <property type="project" value="UniProtKB-SubCell"/>
</dbReference>
<evidence type="ECO:0000256" key="8">
    <source>
        <dbReference type="SAM" id="MobiDB-lite"/>
    </source>
</evidence>
<feature type="compositionally biased region" description="Polar residues" evidence="8">
    <location>
        <begin position="819"/>
        <end position="828"/>
    </location>
</feature>
<comment type="caution">
    <text evidence="10">The sequence shown here is derived from an EMBL/GenBank/DDBJ whole genome shotgun (WGS) entry which is preliminary data.</text>
</comment>
<proteinExistence type="inferred from homology"/>
<protein>
    <recommendedName>
        <fullName evidence="3">ubiquitinyl hydrolase 1</fullName>
        <ecNumber evidence="3">3.4.19.12</ecNumber>
    </recommendedName>
</protein>
<evidence type="ECO:0000256" key="4">
    <source>
        <dbReference type="ARBA" id="ARBA00022670"/>
    </source>
</evidence>
<sequence length="1063" mass="119170">MLIPKNYNGVLLFDDAIPKAHVKLSTERKALFKQIILLVQTNLGKMISRETENQRLISVFIILLNLESNTHTNANLVYKYFRLHQLSMDGKLITCKGEYKNKNKDIQLIGMDNYSKTTCYLDALLVAMFYSNPSFDYLLDKSIDPNLSPAFQNQIDRLKIILRLIINLLRSGEHIIVNIMYQLLLVLNSLGCDMALSGKQQDSLQVFEFLAESLSLPLLTLKLDIIHTGKLNVNDDLRLIGERSLLISIPTSSSSLDSSITLEECLNTYFNNSVTVRRHIDQKLNMSVTALGKSRLQHNNNSNSNNGNGNGNVNTSICSSNNSSSNNILNNIINQACESACDSEESSIENKTDIDEYEKMGILKSANSILTQIPSSSPMINTTSSSISTSITTPYSSQLQSTPDPISITPQGSASPYNVIYTLNESQNTTTKSTLIRTPSNPDSSVLDFESSIGVPHSKPSTPLRTATDSSLVEYSPTNNLQQTDSATLDSVVFGSFKNVNEKLERQRTRSSTLASVLNNVQVTNPTKLTRRSSSISNTEVSLPAWMYLQLLPYYTDPEVKLTVENHEEYYRRRVSRTKTIDSTQNQPLGLTPDNSSVNENEPIEDNQSYFSKRYSSKRPIVPICLKRYIWNERGQSIKIKRKVTIPEIIKYPYFIAEDKKKPGYVDFRRSYDHKAPRGSFMLVLQSCVCHRGNSVNSGHYVSMVRKKQFDVLNMDSKSEWIIFNDIEIGKEKAKSCTFEEAMNTESPYILFYEIYEIKNDYGNYQTPIGAKGSYWNRKQSIHSGISGYSEQTLHEEPSQYLHSSSSLPQSSQQLVQENIKSSPSITAQPTPAKHNMMYLSLAGLTLSKSRSKNVNNDFDDVLEEYYWYDDKSISNTKSNYSLTTNLSSQKDISINASNVTGVGSSSIGHSSSYSSSNHSLFNYPVDEDVPQIHVMEIEGSSATNVTGSTNINGEIEYTESLNDDNEGTNAKSLPYDNVQKSNNVLVFPKLYQDHQKSSNLDIKSTQSRKSTNTKKPTKEGSKITMSKPDGVSPLSTSTKKTEKRLSLARKGTVKKLFKKVFS</sequence>
<accession>A0A9P6WGX0</accession>